<feature type="compositionally biased region" description="Polar residues" evidence="6">
    <location>
        <begin position="845"/>
        <end position="857"/>
    </location>
</feature>
<proteinExistence type="predicted"/>
<feature type="signal peptide" evidence="8">
    <location>
        <begin position="1"/>
        <end position="27"/>
    </location>
</feature>
<evidence type="ECO:0000313" key="10">
    <source>
        <dbReference type="EMBL" id="KAK7473452.1"/>
    </source>
</evidence>
<dbReference type="CDD" id="cd00096">
    <property type="entry name" value="Ig"/>
    <property type="match status" value="1"/>
</dbReference>
<keyword evidence="3" id="KW-1015">Disulfide bond</keyword>
<keyword evidence="8" id="KW-0732">Signal</keyword>
<dbReference type="Proteomes" id="UP001519460">
    <property type="component" value="Unassembled WGS sequence"/>
</dbReference>
<dbReference type="SUPFAM" id="SSF48726">
    <property type="entry name" value="Immunoglobulin"/>
    <property type="match status" value="3"/>
</dbReference>
<evidence type="ECO:0000313" key="11">
    <source>
        <dbReference type="Proteomes" id="UP001519460"/>
    </source>
</evidence>
<dbReference type="Gene3D" id="2.60.40.10">
    <property type="entry name" value="Immunoglobulins"/>
    <property type="match status" value="2"/>
</dbReference>
<dbReference type="SMART" id="SM00408">
    <property type="entry name" value="IGc2"/>
    <property type="match status" value="3"/>
</dbReference>
<sequence length="995" mass="106628">MNVAAENMRTPLCLFFTLDIFTTFVLAAIQNCPLVVQENTLNFTVTCTGIRSGEKVTWRFRSADNNEVDAGTCEPLPGDCQSKIPAFMVLSRPSDDTSRMTIRNATRSLYSRATVTCTTLSGNTPTSTDSCSVDVGMTETSVNVTDYSPTLDNATPPYASGKCYYSAFLPSSLGIHAYTVVVNPGSKRIVAGNITVALPSAAPSLLCTSSSGQFIEENSIVNCTCTAPDLGQPEGRLTGYHNDDLVAAGNYGDATLTFPLKEIHLQDDGSMFRCVLRTGLAGQEDEEKTSVYTVSLAYAAQISSLTLNDSTSSMTTVNESLTDFVELSCSARGFPIPELRVIKDSQGKSHSLGDGVAFNLTYSIPTVCENSGTYGCSAENAVGTSPAFTATLAVRCAPRLLLLNNTPTFQSVTYEGNRTTLNFDLVTFPAPHDLNIVYLGQSGVSNERPVRGDTVKITCSPSAVSWIRNCVVTVDRMTQDDEGFYRADVTNTLGRMTYTFYVHVKKANTSGAAEVTSLTLNGNDSHLTVRESPTELVSLSCTAQGSPIPSLQLLKDQGAQDPTIQAEGTAERLTIMIPARCDSADNYTCVATNNFGYSRQAISLLILCPPRITSETANIPILNFTGSPVSLTFSIVTFPGIDNTNLVRLGKDLANFKQMAVPDNKVRLDCTDTSVAWQSTCVINVQEVTKSDEGFYRVTVANTLGQAEFIFAVLLEADGGSQGPDEDALTGHRAEADSSIVAMTLGGLLAVFAIATVVLIIVVCKMRRRLQTVSKTAEQSKSEADAKDYNDADDTYDKIPPGAVYSSADGDKNRNIPPPPPNGSRYTPVGQRKRSAKPKTDTKIFTKSTDANSSQKTDTVDDLTVPGRPQTNADAPDAPPSGSIDQSGYMLPQTPVTTSNDAARSPYLTPTSPDHVPALCNPRKPAGTSSPEADDELPVPCSPMGYIPMSKYANSDADPFSWSNFLHQDLSGGSQHREASDVQRNGDVDESDSRI</sequence>
<evidence type="ECO:0000256" key="8">
    <source>
        <dbReference type="SAM" id="SignalP"/>
    </source>
</evidence>
<feature type="compositionally biased region" description="Polar residues" evidence="6">
    <location>
        <begin position="961"/>
        <end position="974"/>
    </location>
</feature>
<feature type="chain" id="PRO_5044800221" description="Ig-like domain-containing protein" evidence="8">
    <location>
        <begin position="28"/>
        <end position="995"/>
    </location>
</feature>
<name>A0ABD0JEX9_9CAEN</name>
<reference evidence="10 11" key="1">
    <citation type="journal article" date="2023" name="Sci. Data">
        <title>Genome assembly of the Korean intertidal mud-creeper Batillaria attramentaria.</title>
        <authorList>
            <person name="Patra A.K."/>
            <person name="Ho P.T."/>
            <person name="Jun S."/>
            <person name="Lee S.J."/>
            <person name="Kim Y."/>
            <person name="Won Y.J."/>
        </authorList>
    </citation>
    <scope>NUCLEOTIDE SEQUENCE [LARGE SCALE GENOMIC DNA]</scope>
    <source>
        <strain evidence="10">Wonlab-2016</strain>
    </source>
</reference>
<dbReference type="PANTHER" id="PTHR11640">
    <property type="entry name" value="NEPHRIN"/>
    <property type="match status" value="1"/>
</dbReference>
<keyword evidence="7" id="KW-1133">Transmembrane helix</keyword>
<evidence type="ECO:0000256" key="5">
    <source>
        <dbReference type="ARBA" id="ARBA00023319"/>
    </source>
</evidence>
<evidence type="ECO:0000256" key="4">
    <source>
        <dbReference type="ARBA" id="ARBA00023180"/>
    </source>
</evidence>
<dbReference type="EMBL" id="JACVVK020000470">
    <property type="protein sequence ID" value="KAK7473452.1"/>
    <property type="molecule type" value="Genomic_DNA"/>
</dbReference>
<dbReference type="PROSITE" id="PS50835">
    <property type="entry name" value="IG_LIKE"/>
    <property type="match status" value="2"/>
</dbReference>
<feature type="compositionally biased region" description="Basic and acidic residues" evidence="6">
    <location>
        <begin position="975"/>
        <end position="995"/>
    </location>
</feature>
<keyword evidence="2 7" id="KW-0472">Membrane</keyword>
<feature type="domain" description="Ig-like" evidence="9">
    <location>
        <begin position="513"/>
        <end position="603"/>
    </location>
</feature>
<dbReference type="SMART" id="SM00409">
    <property type="entry name" value="IG"/>
    <property type="match status" value="5"/>
</dbReference>
<dbReference type="InterPro" id="IPR003599">
    <property type="entry name" value="Ig_sub"/>
</dbReference>
<keyword evidence="5" id="KW-0393">Immunoglobulin domain</keyword>
<dbReference type="GO" id="GO:0016020">
    <property type="term" value="C:membrane"/>
    <property type="evidence" value="ECO:0007669"/>
    <property type="project" value="UniProtKB-SubCell"/>
</dbReference>
<keyword evidence="7" id="KW-0812">Transmembrane</keyword>
<feature type="transmembrane region" description="Helical" evidence="7">
    <location>
        <begin position="740"/>
        <end position="764"/>
    </location>
</feature>
<feature type="domain" description="Ig-like" evidence="9">
    <location>
        <begin position="300"/>
        <end position="393"/>
    </location>
</feature>
<feature type="compositionally biased region" description="Polar residues" evidence="6">
    <location>
        <begin position="894"/>
        <end position="912"/>
    </location>
</feature>
<evidence type="ECO:0000256" key="3">
    <source>
        <dbReference type="ARBA" id="ARBA00023157"/>
    </source>
</evidence>
<evidence type="ECO:0000256" key="6">
    <source>
        <dbReference type="SAM" id="MobiDB-lite"/>
    </source>
</evidence>
<organism evidence="10 11">
    <name type="scientific">Batillaria attramentaria</name>
    <dbReference type="NCBI Taxonomy" id="370345"/>
    <lineage>
        <taxon>Eukaryota</taxon>
        <taxon>Metazoa</taxon>
        <taxon>Spiralia</taxon>
        <taxon>Lophotrochozoa</taxon>
        <taxon>Mollusca</taxon>
        <taxon>Gastropoda</taxon>
        <taxon>Caenogastropoda</taxon>
        <taxon>Sorbeoconcha</taxon>
        <taxon>Cerithioidea</taxon>
        <taxon>Batillariidae</taxon>
        <taxon>Batillaria</taxon>
    </lineage>
</organism>
<evidence type="ECO:0000259" key="9">
    <source>
        <dbReference type="PROSITE" id="PS50835"/>
    </source>
</evidence>
<dbReference type="InterPro" id="IPR051275">
    <property type="entry name" value="Cell_adhesion_signaling"/>
</dbReference>
<dbReference type="InterPro" id="IPR003598">
    <property type="entry name" value="Ig_sub2"/>
</dbReference>
<feature type="compositionally biased region" description="Basic and acidic residues" evidence="6">
    <location>
        <begin position="778"/>
        <end position="790"/>
    </location>
</feature>
<accession>A0ABD0JEX9</accession>
<keyword evidence="11" id="KW-1185">Reference proteome</keyword>
<dbReference type="PANTHER" id="PTHR11640:SF31">
    <property type="entry name" value="IRREGULAR CHIASM C-ROUGHEST PROTEIN-RELATED"/>
    <property type="match status" value="1"/>
</dbReference>
<protein>
    <recommendedName>
        <fullName evidence="9">Ig-like domain-containing protein</fullName>
    </recommendedName>
</protein>
<dbReference type="InterPro" id="IPR013783">
    <property type="entry name" value="Ig-like_fold"/>
</dbReference>
<comment type="subcellular location">
    <subcellularLocation>
        <location evidence="1">Membrane</location>
        <topology evidence="1">Single-pass type I membrane protein</topology>
    </subcellularLocation>
</comment>
<keyword evidence="4" id="KW-0325">Glycoprotein</keyword>
<dbReference type="InterPro" id="IPR036179">
    <property type="entry name" value="Ig-like_dom_sf"/>
</dbReference>
<dbReference type="AlphaFoldDB" id="A0ABD0JEX9"/>
<dbReference type="InterPro" id="IPR007110">
    <property type="entry name" value="Ig-like_dom"/>
</dbReference>
<gene>
    <name evidence="10" type="ORF">BaRGS_00035328</name>
</gene>
<evidence type="ECO:0000256" key="7">
    <source>
        <dbReference type="SAM" id="Phobius"/>
    </source>
</evidence>
<comment type="caution">
    <text evidence="10">The sequence shown here is derived from an EMBL/GenBank/DDBJ whole genome shotgun (WGS) entry which is preliminary data.</text>
</comment>
<evidence type="ECO:0000256" key="1">
    <source>
        <dbReference type="ARBA" id="ARBA00004479"/>
    </source>
</evidence>
<evidence type="ECO:0000256" key="2">
    <source>
        <dbReference type="ARBA" id="ARBA00023136"/>
    </source>
</evidence>
<feature type="region of interest" description="Disordered" evidence="6">
    <location>
        <begin position="773"/>
        <end position="995"/>
    </location>
</feature>